<dbReference type="PROSITE" id="PS51257">
    <property type="entry name" value="PROKAR_LIPOPROTEIN"/>
    <property type="match status" value="1"/>
</dbReference>
<name>A0ABM7D173_9GAMM</name>
<accession>A0ABM7D173</accession>
<dbReference type="Proteomes" id="UP000278437">
    <property type="component" value="Chromosome"/>
</dbReference>
<dbReference type="EMBL" id="CP020373">
    <property type="protein sequence ID" value="AZQ10161.1"/>
    <property type="molecule type" value="Genomic_DNA"/>
</dbReference>
<evidence type="ECO:0000313" key="2">
    <source>
        <dbReference type="Proteomes" id="UP000278437"/>
    </source>
</evidence>
<sequence>MIRPDFNVVGSTVYACNKVVEYLKPLLEGGERDIDKVETVERHIGRFDTAEQVKRWLSKRDGGIRIAALNVTAYERIGGRIVGRVNMAAYVFTAPRFGYDKDTLAEVIAGKLVAAMMERNAPPEAYGRAENFRADNLYSTAIDETGMACWAVSWSQQWYLDEPIDGASLDDFLRFGLTGELADGAPVIEGVVDLPQ</sequence>
<proteinExistence type="predicted"/>
<keyword evidence="2" id="KW-1185">Reference proteome</keyword>
<protein>
    <submittedName>
        <fullName evidence="1">Uncharacterized protein</fullName>
    </submittedName>
</protein>
<reference evidence="2" key="1">
    <citation type="submission" date="2017-03" db="EMBL/GenBank/DDBJ databases">
        <title>Full genome sequence of a non-lethal Shewanella isolate that potentiates virulence of Vibio parahaemolyticus causing acute hepatopancreatic necrosis disease (AHPND) in shrimp.</title>
        <authorList>
            <person name="Prachumwat A."/>
            <person name="Sritunyalucksana K."/>
        </authorList>
    </citation>
    <scope>NUCLEOTIDE SEQUENCE [LARGE SCALE GENOMIC DNA]</scope>
    <source>
        <strain evidence="2">TH2012</strain>
    </source>
</reference>
<gene>
    <name evidence="1" type="ORF">STH12_01025</name>
</gene>
<evidence type="ECO:0000313" key="1">
    <source>
        <dbReference type="EMBL" id="AZQ10161.1"/>
    </source>
</evidence>
<dbReference type="RefSeq" id="WP_126166552.1">
    <property type="nucleotide sequence ID" value="NZ_CP020373.1"/>
</dbReference>
<organism evidence="1 2">
    <name type="scientific">Shewanella khirikhana</name>
    <dbReference type="NCBI Taxonomy" id="1965282"/>
    <lineage>
        <taxon>Bacteria</taxon>
        <taxon>Pseudomonadati</taxon>
        <taxon>Pseudomonadota</taxon>
        <taxon>Gammaproteobacteria</taxon>
        <taxon>Alteromonadales</taxon>
        <taxon>Shewanellaceae</taxon>
        <taxon>Shewanella</taxon>
    </lineage>
</organism>